<gene>
    <name evidence="1" type="ORF">FEF09_23945</name>
</gene>
<keyword evidence="2" id="KW-1185">Reference proteome</keyword>
<dbReference type="EMBL" id="VOHS01000037">
    <property type="protein sequence ID" value="TWV95689.1"/>
    <property type="molecule type" value="Genomic_DNA"/>
</dbReference>
<protein>
    <submittedName>
        <fullName evidence="1">Uncharacterized protein</fullName>
    </submittedName>
</protein>
<name>A0A5C6LQS9_9BACT</name>
<reference evidence="1 2" key="1">
    <citation type="submission" date="2019-08" db="EMBL/GenBank/DDBJ databases">
        <title>Whole genome sequencing of chitin degrading bacteria Chitinophaga pinensis YS16.</title>
        <authorList>
            <person name="Singh R.P."/>
            <person name="Manchanda G."/>
            <person name="Maurya I.K."/>
            <person name="Joshi N.K."/>
            <person name="Srivastava A.K."/>
        </authorList>
    </citation>
    <scope>NUCLEOTIDE SEQUENCE [LARGE SCALE GENOMIC DNA]</scope>
    <source>
        <strain evidence="1 2">YS-16</strain>
    </source>
</reference>
<dbReference type="Proteomes" id="UP000318815">
    <property type="component" value="Unassembled WGS sequence"/>
</dbReference>
<dbReference type="AlphaFoldDB" id="A0A5C6LQS9"/>
<evidence type="ECO:0000313" key="1">
    <source>
        <dbReference type="EMBL" id="TWV95689.1"/>
    </source>
</evidence>
<organism evidence="1 2">
    <name type="scientific">Chitinophaga pinensis</name>
    <dbReference type="NCBI Taxonomy" id="79329"/>
    <lineage>
        <taxon>Bacteria</taxon>
        <taxon>Pseudomonadati</taxon>
        <taxon>Bacteroidota</taxon>
        <taxon>Chitinophagia</taxon>
        <taxon>Chitinophagales</taxon>
        <taxon>Chitinophagaceae</taxon>
        <taxon>Chitinophaga</taxon>
    </lineage>
</organism>
<evidence type="ECO:0000313" key="2">
    <source>
        <dbReference type="Proteomes" id="UP000318815"/>
    </source>
</evidence>
<accession>A0A5C6LQS9</accession>
<proteinExistence type="predicted"/>
<sequence>MQEEVIAVLKGAGPDITTSKLKFVTGKGIVLESKDLGNGRYTVKVTGVPAAMHRKYMRLIRMEKVAI</sequence>
<comment type="caution">
    <text evidence="1">The sequence shown here is derived from an EMBL/GenBank/DDBJ whole genome shotgun (WGS) entry which is preliminary data.</text>
</comment>
<dbReference type="RefSeq" id="WP_146307443.1">
    <property type="nucleotide sequence ID" value="NZ_VOHS01000037.1"/>
</dbReference>